<keyword evidence="7" id="KW-1185">Reference proteome</keyword>
<feature type="domain" description="ABC transporter" evidence="5">
    <location>
        <begin position="21"/>
        <end position="254"/>
    </location>
</feature>
<dbReference type="EMBL" id="WXFA01000074">
    <property type="protein sequence ID" value="MBM3096164.1"/>
    <property type="molecule type" value="Genomic_DNA"/>
</dbReference>
<dbReference type="InterPro" id="IPR027417">
    <property type="entry name" value="P-loop_NTPase"/>
</dbReference>
<dbReference type="PANTHER" id="PTHR42788:SF13">
    <property type="entry name" value="ALIPHATIC SULFONATES IMPORT ATP-BINDING PROTEIN SSUB"/>
    <property type="match status" value="1"/>
</dbReference>
<evidence type="ECO:0000256" key="2">
    <source>
        <dbReference type="ARBA" id="ARBA00022448"/>
    </source>
</evidence>
<name>A0AAW4FY14_9HYPH</name>
<dbReference type="InterPro" id="IPR017871">
    <property type="entry name" value="ABC_transporter-like_CS"/>
</dbReference>
<keyword evidence="2" id="KW-0813">Transport</keyword>
<organism evidence="6 7">
    <name type="scientific">Ensifer canadensis</name>
    <dbReference type="NCBI Taxonomy" id="555315"/>
    <lineage>
        <taxon>Bacteria</taxon>
        <taxon>Pseudomonadati</taxon>
        <taxon>Pseudomonadota</taxon>
        <taxon>Alphaproteobacteria</taxon>
        <taxon>Hyphomicrobiales</taxon>
        <taxon>Rhizobiaceae</taxon>
        <taxon>Sinorhizobium/Ensifer group</taxon>
        <taxon>Ensifer</taxon>
    </lineage>
</organism>
<dbReference type="GO" id="GO:0005524">
    <property type="term" value="F:ATP binding"/>
    <property type="evidence" value="ECO:0007669"/>
    <property type="project" value="UniProtKB-KW"/>
</dbReference>
<dbReference type="CDD" id="cd03293">
    <property type="entry name" value="ABC_NrtD_SsuB_transporters"/>
    <property type="match status" value="1"/>
</dbReference>
<reference evidence="6 7" key="1">
    <citation type="submission" date="2020-01" db="EMBL/GenBank/DDBJ databases">
        <title>Draft genome assembly of Ensifer adhaerens T173.</title>
        <authorList>
            <person name="Craig J.E."/>
            <person name="Stinchcombe J.R."/>
        </authorList>
    </citation>
    <scope>NUCLEOTIDE SEQUENCE [LARGE SCALE GENOMIC DNA]</scope>
    <source>
        <strain evidence="6 7">T173</strain>
    </source>
</reference>
<evidence type="ECO:0000256" key="4">
    <source>
        <dbReference type="ARBA" id="ARBA00022840"/>
    </source>
</evidence>
<dbReference type="PANTHER" id="PTHR42788">
    <property type="entry name" value="TAURINE IMPORT ATP-BINDING PROTEIN-RELATED"/>
    <property type="match status" value="1"/>
</dbReference>
<sequence>MLETLNRPKQAPIGNTGASAVSVKNLHIRFGADDSSFTALSDVSVEIPAGSLVTMLGPSGCGKSTLLRTVADLVHISDGSVSVHDKTPRKAREGRDFAFVFQEATLLPWRNVIDNVRLPLQVGKREAGVTYADPEALLALVGLKGREKALPHELSGGQRQRVAIARALVTRPRILLMDEPFGALDEITRDKLNEELLRLWQETGTTILFVTHSIPEAVFLGQYVLMLAAHPGRVKEFMKVDLPHPRSLAMRDTVEFIQVTAHLRTLLGEC</sequence>
<keyword evidence="3" id="KW-0547">Nucleotide-binding</keyword>
<gene>
    <name evidence="6" type="ORF">GFB56_36495</name>
</gene>
<dbReference type="SUPFAM" id="SSF52540">
    <property type="entry name" value="P-loop containing nucleoside triphosphate hydrolases"/>
    <property type="match status" value="1"/>
</dbReference>
<proteinExistence type="inferred from homology"/>
<dbReference type="SMART" id="SM00382">
    <property type="entry name" value="AAA"/>
    <property type="match status" value="1"/>
</dbReference>
<dbReference type="InterPro" id="IPR050166">
    <property type="entry name" value="ABC_transporter_ATP-bind"/>
</dbReference>
<dbReference type="Gene3D" id="3.40.50.300">
    <property type="entry name" value="P-loop containing nucleotide triphosphate hydrolases"/>
    <property type="match status" value="1"/>
</dbReference>
<comment type="similarity">
    <text evidence="1">Belongs to the ABC transporter superfamily.</text>
</comment>
<protein>
    <submittedName>
        <fullName evidence="6">ATP-binding cassette domain-containing protein</fullName>
    </submittedName>
</protein>
<dbReference type="PROSITE" id="PS50893">
    <property type="entry name" value="ABC_TRANSPORTER_2"/>
    <property type="match status" value="1"/>
</dbReference>
<dbReference type="Proteomes" id="UP000744980">
    <property type="component" value="Unassembled WGS sequence"/>
</dbReference>
<evidence type="ECO:0000256" key="3">
    <source>
        <dbReference type="ARBA" id="ARBA00022741"/>
    </source>
</evidence>
<comment type="caution">
    <text evidence="6">The sequence shown here is derived from an EMBL/GenBank/DDBJ whole genome shotgun (WGS) entry which is preliminary data.</text>
</comment>
<evidence type="ECO:0000313" key="6">
    <source>
        <dbReference type="EMBL" id="MBM3096164.1"/>
    </source>
</evidence>
<keyword evidence="4 6" id="KW-0067">ATP-binding</keyword>
<dbReference type="GO" id="GO:0016887">
    <property type="term" value="F:ATP hydrolysis activity"/>
    <property type="evidence" value="ECO:0007669"/>
    <property type="project" value="InterPro"/>
</dbReference>
<evidence type="ECO:0000256" key="1">
    <source>
        <dbReference type="ARBA" id="ARBA00005417"/>
    </source>
</evidence>
<dbReference type="PROSITE" id="PS00211">
    <property type="entry name" value="ABC_TRANSPORTER_1"/>
    <property type="match status" value="1"/>
</dbReference>
<dbReference type="InterPro" id="IPR003439">
    <property type="entry name" value="ABC_transporter-like_ATP-bd"/>
</dbReference>
<dbReference type="RefSeq" id="WP_107028436.1">
    <property type="nucleotide sequence ID" value="NZ_CP083373.1"/>
</dbReference>
<accession>A0AAW4FY14</accession>
<evidence type="ECO:0000313" key="7">
    <source>
        <dbReference type="Proteomes" id="UP000744980"/>
    </source>
</evidence>
<dbReference type="AlphaFoldDB" id="A0AAW4FY14"/>
<evidence type="ECO:0000259" key="5">
    <source>
        <dbReference type="PROSITE" id="PS50893"/>
    </source>
</evidence>
<dbReference type="Pfam" id="PF00005">
    <property type="entry name" value="ABC_tran"/>
    <property type="match status" value="1"/>
</dbReference>
<dbReference type="InterPro" id="IPR003593">
    <property type="entry name" value="AAA+_ATPase"/>
</dbReference>